<sequence length="406" mass="44006">MPRSLDGHLPARLLSGGTNAYRSVRMYENTWWRFLAPKRRWVSGVNGEALVRQDEQNLVSLAIRPVYLSQRSISFARTGNAEDNVRRRKAARLALGWLSCKSVEGLAHPSAVHLTAEATSGLGMGDGSVNGRAAAPPGPDSASDMASEATVYASALHVGQPPRVAGPRIRPKSARMLSEFTGLNAVKVRTRASGDQRATRQSRTNDAAVSNEQAPDGEGCRWWRGDTLTAVHVSPASNSFANMCLASLLSEGRTKAYPSTKERMKLSGGVSVTKVGSASVSVKKDCYDDVLNVWHAASSTRLCTPPPLYAPPPSSQHPRRTRALGTPPVPPARRPPTTPALGCFITGRTSAPLGPTFSKRSVHAIPRLRNFSVFVADWHSQPGQYARRLDLTFARRVPPWCCEKQL</sequence>
<name>A0AAD6V294_9AGAR</name>
<evidence type="ECO:0000256" key="1">
    <source>
        <dbReference type="SAM" id="MobiDB-lite"/>
    </source>
</evidence>
<dbReference type="Proteomes" id="UP001219525">
    <property type="component" value="Unassembled WGS sequence"/>
</dbReference>
<keyword evidence="3" id="KW-1185">Reference proteome</keyword>
<feature type="compositionally biased region" description="Pro residues" evidence="1">
    <location>
        <begin position="306"/>
        <end position="315"/>
    </location>
</feature>
<dbReference type="AlphaFoldDB" id="A0AAD6V294"/>
<organism evidence="2 3">
    <name type="scientific">Mycena pura</name>
    <dbReference type="NCBI Taxonomy" id="153505"/>
    <lineage>
        <taxon>Eukaryota</taxon>
        <taxon>Fungi</taxon>
        <taxon>Dikarya</taxon>
        <taxon>Basidiomycota</taxon>
        <taxon>Agaricomycotina</taxon>
        <taxon>Agaricomycetes</taxon>
        <taxon>Agaricomycetidae</taxon>
        <taxon>Agaricales</taxon>
        <taxon>Marasmiineae</taxon>
        <taxon>Mycenaceae</taxon>
        <taxon>Mycena</taxon>
    </lineage>
</organism>
<gene>
    <name evidence="2" type="ORF">GGX14DRAFT_400227</name>
</gene>
<reference evidence="2" key="1">
    <citation type="submission" date="2023-03" db="EMBL/GenBank/DDBJ databases">
        <title>Massive genome expansion in bonnet fungi (Mycena s.s.) driven by repeated elements and novel gene families across ecological guilds.</title>
        <authorList>
            <consortium name="Lawrence Berkeley National Laboratory"/>
            <person name="Harder C.B."/>
            <person name="Miyauchi S."/>
            <person name="Viragh M."/>
            <person name="Kuo A."/>
            <person name="Thoen E."/>
            <person name="Andreopoulos B."/>
            <person name="Lu D."/>
            <person name="Skrede I."/>
            <person name="Drula E."/>
            <person name="Henrissat B."/>
            <person name="Morin E."/>
            <person name="Kohler A."/>
            <person name="Barry K."/>
            <person name="LaButti K."/>
            <person name="Morin E."/>
            <person name="Salamov A."/>
            <person name="Lipzen A."/>
            <person name="Mereny Z."/>
            <person name="Hegedus B."/>
            <person name="Baldrian P."/>
            <person name="Stursova M."/>
            <person name="Weitz H."/>
            <person name="Taylor A."/>
            <person name="Grigoriev I.V."/>
            <person name="Nagy L.G."/>
            <person name="Martin F."/>
            <person name="Kauserud H."/>
        </authorList>
    </citation>
    <scope>NUCLEOTIDE SEQUENCE</scope>
    <source>
        <strain evidence="2">9144</strain>
    </source>
</reference>
<accession>A0AAD6V294</accession>
<proteinExistence type="predicted"/>
<protein>
    <submittedName>
        <fullName evidence="2">Uncharacterized protein</fullName>
    </submittedName>
</protein>
<evidence type="ECO:0000313" key="3">
    <source>
        <dbReference type="Proteomes" id="UP001219525"/>
    </source>
</evidence>
<feature type="compositionally biased region" description="Pro residues" evidence="1">
    <location>
        <begin position="327"/>
        <end position="337"/>
    </location>
</feature>
<dbReference type="EMBL" id="JARJCW010000060">
    <property type="protein sequence ID" value="KAJ7201027.1"/>
    <property type="molecule type" value="Genomic_DNA"/>
</dbReference>
<feature type="region of interest" description="Disordered" evidence="1">
    <location>
        <begin position="128"/>
        <end position="147"/>
    </location>
</feature>
<evidence type="ECO:0000313" key="2">
    <source>
        <dbReference type="EMBL" id="KAJ7201027.1"/>
    </source>
</evidence>
<feature type="compositionally biased region" description="Polar residues" evidence="1">
    <location>
        <begin position="199"/>
        <end position="213"/>
    </location>
</feature>
<feature type="region of interest" description="Disordered" evidence="1">
    <location>
        <begin position="190"/>
        <end position="218"/>
    </location>
</feature>
<feature type="region of interest" description="Disordered" evidence="1">
    <location>
        <begin position="306"/>
        <end position="337"/>
    </location>
</feature>
<comment type="caution">
    <text evidence="2">The sequence shown here is derived from an EMBL/GenBank/DDBJ whole genome shotgun (WGS) entry which is preliminary data.</text>
</comment>